<dbReference type="InterPro" id="IPR052019">
    <property type="entry name" value="F420H2_bilvrd_red/Heme_oxyg"/>
</dbReference>
<proteinExistence type="predicted"/>
<dbReference type="PANTHER" id="PTHR35176">
    <property type="entry name" value="HEME OXYGENASE HI_0854-RELATED"/>
    <property type="match status" value="1"/>
</dbReference>
<dbReference type="PANTHER" id="PTHR35176:SF6">
    <property type="entry name" value="HEME OXYGENASE HI_0854-RELATED"/>
    <property type="match status" value="1"/>
</dbReference>
<dbReference type="NCBIfam" id="TIGR03618">
    <property type="entry name" value="Rv1155_F420"/>
    <property type="match status" value="1"/>
</dbReference>
<evidence type="ECO:0000259" key="2">
    <source>
        <dbReference type="Pfam" id="PF01243"/>
    </source>
</evidence>
<evidence type="ECO:0000313" key="4">
    <source>
        <dbReference type="Proteomes" id="UP001501676"/>
    </source>
</evidence>
<accession>A0ABP6SUK4</accession>
<dbReference type="Gene3D" id="2.30.110.10">
    <property type="entry name" value="Electron Transport, Fmn-binding Protein, Chain A"/>
    <property type="match status" value="1"/>
</dbReference>
<dbReference type="InterPro" id="IPR011576">
    <property type="entry name" value="Pyridox_Oxase_N"/>
</dbReference>
<name>A0ABP6SUK4_9ACTN</name>
<organism evidence="3 4">
    <name type="scientific">Cryptosporangium minutisporangium</name>
    <dbReference type="NCBI Taxonomy" id="113569"/>
    <lineage>
        <taxon>Bacteria</taxon>
        <taxon>Bacillati</taxon>
        <taxon>Actinomycetota</taxon>
        <taxon>Actinomycetes</taxon>
        <taxon>Cryptosporangiales</taxon>
        <taxon>Cryptosporangiaceae</taxon>
        <taxon>Cryptosporangium</taxon>
    </lineage>
</organism>
<dbReference type="SUPFAM" id="SSF50475">
    <property type="entry name" value="FMN-binding split barrel"/>
    <property type="match status" value="1"/>
</dbReference>
<dbReference type="Pfam" id="PF01243">
    <property type="entry name" value="PNPOx_N"/>
    <property type="match status" value="1"/>
</dbReference>
<dbReference type="InterPro" id="IPR019920">
    <property type="entry name" value="F420-binding_dom_put"/>
</dbReference>
<protein>
    <submittedName>
        <fullName evidence="3">PPOX class F420-dependent oxidoreductase</fullName>
    </submittedName>
</protein>
<evidence type="ECO:0000313" key="3">
    <source>
        <dbReference type="EMBL" id="GAA3385240.1"/>
    </source>
</evidence>
<feature type="domain" description="Pyridoxamine 5'-phosphate oxidase N-terminal" evidence="2">
    <location>
        <begin position="8"/>
        <end position="128"/>
    </location>
</feature>
<evidence type="ECO:0000256" key="1">
    <source>
        <dbReference type="ARBA" id="ARBA00023002"/>
    </source>
</evidence>
<comment type="caution">
    <text evidence="3">The sequence shown here is derived from an EMBL/GenBank/DDBJ whole genome shotgun (WGS) entry which is preliminary data.</text>
</comment>
<gene>
    <name evidence="3" type="ORF">GCM10020369_17960</name>
</gene>
<reference evidence="4" key="1">
    <citation type="journal article" date="2019" name="Int. J. Syst. Evol. Microbiol.">
        <title>The Global Catalogue of Microorganisms (GCM) 10K type strain sequencing project: providing services to taxonomists for standard genome sequencing and annotation.</title>
        <authorList>
            <consortium name="The Broad Institute Genomics Platform"/>
            <consortium name="The Broad Institute Genome Sequencing Center for Infectious Disease"/>
            <person name="Wu L."/>
            <person name="Ma J."/>
        </authorList>
    </citation>
    <scope>NUCLEOTIDE SEQUENCE [LARGE SCALE GENOMIC DNA]</scope>
    <source>
        <strain evidence="4">JCM 9458</strain>
    </source>
</reference>
<keyword evidence="4" id="KW-1185">Reference proteome</keyword>
<dbReference type="InterPro" id="IPR012349">
    <property type="entry name" value="Split_barrel_FMN-bd"/>
</dbReference>
<sequence>MTTTLSSDVRALFDAKNFATLATVNPDGSPQTSVVWVLRDGDALLISVISDRKKARNVARDPRVSVAIHDADNPYTAAEVRGVAELLPDPAKELPAALSQKYLGIDPPNESADQIRLTIRITPTVVHYAALRGSA</sequence>
<dbReference type="RefSeq" id="WP_345727538.1">
    <property type="nucleotide sequence ID" value="NZ_BAAAYN010000011.1"/>
</dbReference>
<dbReference type="Proteomes" id="UP001501676">
    <property type="component" value="Unassembled WGS sequence"/>
</dbReference>
<dbReference type="EMBL" id="BAAAYN010000011">
    <property type="protein sequence ID" value="GAA3385240.1"/>
    <property type="molecule type" value="Genomic_DNA"/>
</dbReference>
<keyword evidence="1" id="KW-0560">Oxidoreductase</keyword>